<dbReference type="InterPro" id="IPR001279">
    <property type="entry name" value="Metallo-B-lactamas"/>
</dbReference>
<organism evidence="2 3">
    <name type="scientific">Methyloceanibacter methanicus</name>
    <dbReference type="NCBI Taxonomy" id="1774968"/>
    <lineage>
        <taxon>Bacteria</taxon>
        <taxon>Pseudomonadati</taxon>
        <taxon>Pseudomonadota</taxon>
        <taxon>Alphaproteobacteria</taxon>
        <taxon>Hyphomicrobiales</taxon>
        <taxon>Hyphomicrobiaceae</taxon>
        <taxon>Methyloceanibacter</taxon>
    </lineage>
</organism>
<dbReference type="Pfam" id="PF19583">
    <property type="entry name" value="ODP"/>
    <property type="match status" value="1"/>
</dbReference>
<accession>A0A1E3W0K2</accession>
<reference evidence="2 3" key="1">
    <citation type="journal article" date="2016" name="Environ. Microbiol.">
        <title>New Methyloceanibacter diversity from North Sea sediments includes methanotroph containing solely the soluble methane monooxygenase.</title>
        <authorList>
            <person name="Vekeman B."/>
            <person name="Kerckhof F.M."/>
            <person name="Cremers G."/>
            <person name="de Vos P."/>
            <person name="Vandamme P."/>
            <person name="Boon N."/>
            <person name="Op den Camp H.J."/>
            <person name="Heylen K."/>
        </authorList>
    </citation>
    <scope>NUCLEOTIDE SEQUENCE [LARGE SCALE GENOMIC DNA]</scope>
    <source>
        <strain evidence="2 3">R-67174</strain>
    </source>
</reference>
<comment type="caution">
    <text evidence="2">The sequence shown here is derived from an EMBL/GenBank/DDBJ whole genome shotgun (WGS) entry which is preliminary data.</text>
</comment>
<dbReference type="SMART" id="SM00849">
    <property type="entry name" value="Lactamase_B"/>
    <property type="match status" value="1"/>
</dbReference>
<feature type="domain" description="Metallo-beta-lactamase" evidence="1">
    <location>
        <begin position="12"/>
        <end position="178"/>
    </location>
</feature>
<dbReference type="STRING" id="1774968.AUC68_04615"/>
<dbReference type="Proteomes" id="UP000094501">
    <property type="component" value="Unassembled WGS sequence"/>
</dbReference>
<dbReference type="InterPro" id="IPR045761">
    <property type="entry name" value="ODP_dom"/>
</dbReference>
<dbReference type="InterPro" id="IPR036866">
    <property type="entry name" value="RibonucZ/Hydroxyglut_hydro"/>
</dbReference>
<protein>
    <recommendedName>
        <fullName evidence="1">Metallo-beta-lactamase domain-containing protein</fullName>
    </recommendedName>
</protein>
<dbReference type="Gene3D" id="3.60.15.10">
    <property type="entry name" value="Ribonuclease Z/Hydroxyacylglutathione hydrolase-like"/>
    <property type="match status" value="1"/>
</dbReference>
<gene>
    <name evidence="2" type="ORF">AUC68_04615</name>
</gene>
<proteinExistence type="predicted"/>
<dbReference type="PANTHER" id="PTHR43717:SF1">
    <property type="entry name" value="ANAEROBIC NITRIC OXIDE REDUCTASE FLAVORUBREDOXIN"/>
    <property type="match status" value="1"/>
</dbReference>
<name>A0A1E3W0K2_9HYPH</name>
<keyword evidence="3" id="KW-1185">Reference proteome</keyword>
<sequence length="222" mass="23567">MLVDTGLASLSGDFIGRLEAELDLEDLRWIWLSHTDADHIGNLNRLLSAAPNAQVITNFLGAGKMGMMGVGAAERLRLLEPGEVLEVSGRRLHQVRPPYYDAPETMGFLDSDERVLFTVDAFGALLPGMVGDIAEVPAATLREGLVGWSSIDAPWLAHMDGMALAAILNHLNDLAPAHVLSGHLPVARGIDGLTGIIRSAYGRGTSDAVGPEHIAHIEAAIG</sequence>
<dbReference type="SUPFAM" id="SSF56281">
    <property type="entry name" value="Metallo-hydrolase/oxidoreductase"/>
    <property type="match status" value="1"/>
</dbReference>
<evidence type="ECO:0000313" key="3">
    <source>
        <dbReference type="Proteomes" id="UP000094501"/>
    </source>
</evidence>
<dbReference type="PANTHER" id="PTHR43717">
    <property type="entry name" value="ANAEROBIC NITRIC OXIDE REDUCTASE FLAVORUBREDOXIN"/>
    <property type="match status" value="1"/>
</dbReference>
<evidence type="ECO:0000313" key="2">
    <source>
        <dbReference type="EMBL" id="ODR99283.1"/>
    </source>
</evidence>
<dbReference type="AlphaFoldDB" id="A0A1E3W0K2"/>
<dbReference type="EMBL" id="LPWG01000011">
    <property type="protein sequence ID" value="ODR99283.1"/>
    <property type="molecule type" value="Genomic_DNA"/>
</dbReference>
<evidence type="ECO:0000259" key="1">
    <source>
        <dbReference type="SMART" id="SM00849"/>
    </source>
</evidence>